<evidence type="ECO:0000259" key="2">
    <source>
        <dbReference type="PROSITE" id="PS50113"/>
    </source>
</evidence>
<sequence length="716" mass="79177">MALQDSSNKKSRNRTAAFIMLALFAVMSVFIVMGANWYLQNSRERMMREMGQNLYVQTNNKVALLTVWSGSLVEQIEAFGEQDLLRLFAAEVDNSGLSASVLLHEAQKEDSSPAAPEIFPEAEWDGGTQSHRDPISALGPRLPMMVRQLKDFIEKNAFWAAFLVNADLEIYMSPGTPPVLSAEQRVFLEEAFKTGHPVFMPVRRQNGELVMDMAFPIKAPLYVDATGDKVVSVLLTSYNVLPVVKAITRHSGGKEYSAAILQHFNGELQRIDPSVREGFVKLPGWKLQDGRLPLDMRQEPGPGGADEEVNYTLAQPVPRLPWLVEQGVEAVRIDADYGSLRGNVMLGAGLVIALVGIMLAALWWWLVGRRERAIADQLRQLYTVVNQQKQIMDGVNSALSAGIVLNDLNGVIYYANQSFARMADIDVNVLRGRPHTELGPDLARSLVTHTLAVHQSGGLSSFTEALPVEGHQRYFFTSCTPFRDEAGRMTGVVSVYSDVTDLAMAQQKAQQMVNQTVNAFVRAIETVDSYLRGHSALMAQLAVTLAYCLGRTDQVTLSTLRTAANLSQIGMIQLPKELFTKSGLLTPEERALLQNHVEYAKSALAGIDFGLPVMEAISQMYERMDGSGYPEKLSGDAICENARILAVANTFCALVRSRSYRLAHSVEQAMEILDEQPPKYDMRVVEALRQFLLTEQGKAFLALLESDRSGEPDQEG</sequence>
<protein>
    <submittedName>
        <fullName evidence="4">PAS domain S-box-containing protein</fullName>
    </submittedName>
</protein>
<dbReference type="InterPro" id="IPR037522">
    <property type="entry name" value="HD_GYP_dom"/>
</dbReference>
<dbReference type="EMBL" id="JACHGO010000001">
    <property type="protein sequence ID" value="MBB5141952.1"/>
    <property type="molecule type" value="Genomic_DNA"/>
</dbReference>
<dbReference type="Gene3D" id="3.30.450.20">
    <property type="entry name" value="PAS domain"/>
    <property type="match status" value="1"/>
</dbReference>
<dbReference type="InterPro" id="IPR013656">
    <property type="entry name" value="PAS_4"/>
</dbReference>
<gene>
    <name evidence="4" type="ORF">HNQ38_000015</name>
</gene>
<keyword evidence="1" id="KW-0812">Transmembrane</keyword>
<evidence type="ECO:0000256" key="1">
    <source>
        <dbReference type="SAM" id="Phobius"/>
    </source>
</evidence>
<dbReference type="AlphaFoldDB" id="A0A7W8BXW9"/>
<reference evidence="4 5" key="1">
    <citation type="submission" date="2020-08" db="EMBL/GenBank/DDBJ databases">
        <title>Genomic Encyclopedia of Type Strains, Phase IV (KMG-IV): sequencing the most valuable type-strain genomes for metagenomic binning, comparative biology and taxonomic classification.</title>
        <authorList>
            <person name="Goeker M."/>
        </authorList>
    </citation>
    <scope>NUCLEOTIDE SEQUENCE [LARGE SCALE GENOMIC DNA]</scope>
    <source>
        <strain evidence="4 5">DSM 11275</strain>
    </source>
</reference>
<dbReference type="Pfam" id="PF13487">
    <property type="entry name" value="HD_5"/>
    <property type="match status" value="1"/>
</dbReference>
<dbReference type="CDD" id="cd00130">
    <property type="entry name" value="PAS"/>
    <property type="match status" value="1"/>
</dbReference>
<organism evidence="4 5">
    <name type="scientific">Desulfovibrio intestinalis</name>
    <dbReference type="NCBI Taxonomy" id="58621"/>
    <lineage>
        <taxon>Bacteria</taxon>
        <taxon>Pseudomonadati</taxon>
        <taxon>Thermodesulfobacteriota</taxon>
        <taxon>Desulfovibrionia</taxon>
        <taxon>Desulfovibrionales</taxon>
        <taxon>Desulfovibrionaceae</taxon>
        <taxon>Desulfovibrio</taxon>
    </lineage>
</organism>
<dbReference type="InterPro" id="IPR003607">
    <property type="entry name" value="HD/PDEase_dom"/>
</dbReference>
<comment type="caution">
    <text evidence="4">The sequence shown here is derived from an EMBL/GenBank/DDBJ whole genome shotgun (WGS) entry which is preliminary data.</text>
</comment>
<evidence type="ECO:0000313" key="5">
    <source>
        <dbReference type="Proteomes" id="UP000539075"/>
    </source>
</evidence>
<dbReference type="PANTHER" id="PTHR43155">
    <property type="entry name" value="CYCLIC DI-GMP PHOSPHODIESTERASE PA4108-RELATED"/>
    <property type="match status" value="1"/>
</dbReference>
<accession>A0A7W8BXW9</accession>
<dbReference type="Proteomes" id="UP000539075">
    <property type="component" value="Unassembled WGS sequence"/>
</dbReference>
<feature type="transmembrane region" description="Helical" evidence="1">
    <location>
        <begin position="344"/>
        <end position="366"/>
    </location>
</feature>
<feature type="domain" description="PAC" evidence="2">
    <location>
        <begin position="459"/>
        <end position="511"/>
    </location>
</feature>
<keyword evidence="5" id="KW-1185">Reference proteome</keyword>
<keyword evidence="1" id="KW-0472">Membrane</keyword>
<feature type="transmembrane region" description="Helical" evidence="1">
    <location>
        <begin position="16"/>
        <end position="39"/>
    </location>
</feature>
<evidence type="ECO:0000259" key="3">
    <source>
        <dbReference type="PROSITE" id="PS51832"/>
    </source>
</evidence>
<dbReference type="PROSITE" id="PS51832">
    <property type="entry name" value="HD_GYP"/>
    <property type="match status" value="1"/>
</dbReference>
<name>A0A7W8BXW9_9BACT</name>
<proteinExistence type="predicted"/>
<dbReference type="NCBIfam" id="TIGR00229">
    <property type="entry name" value="sensory_box"/>
    <property type="match status" value="1"/>
</dbReference>
<feature type="domain" description="HD-GYP" evidence="3">
    <location>
        <begin position="509"/>
        <end position="705"/>
    </location>
</feature>
<dbReference type="PANTHER" id="PTHR43155:SF2">
    <property type="entry name" value="CYCLIC DI-GMP PHOSPHODIESTERASE PA4108"/>
    <property type="match status" value="1"/>
</dbReference>
<dbReference type="CDD" id="cd00077">
    <property type="entry name" value="HDc"/>
    <property type="match status" value="1"/>
</dbReference>
<dbReference type="Gene3D" id="1.10.3210.10">
    <property type="entry name" value="Hypothetical protein af1432"/>
    <property type="match status" value="1"/>
</dbReference>
<dbReference type="Pfam" id="PF08448">
    <property type="entry name" value="PAS_4"/>
    <property type="match status" value="1"/>
</dbReference>
<dbReference type="PROSITE" id="PS50113">
    <property type="entry name" value="PAC"/>
    <property type="match status" value="1"/>
</dbReference>
<dbReference type="SUPFAM" id="SSF109604">
    <property type="entry name" value="HD-domain/PDEase-like"/>
    <property type="match status" value="1"/>
</dbReference>
<dbReference type="InterPro" id="IPR035965">
    <property type="entry name" value="PAS-like_dom_sf"/>
</dbReference>
<dbReference type="RefSeq" id="WP_183717064.1">
    <property type="nucleotide sequence ID" value="NZ_JACHGO010000001.1"/>
</dbReference>
<dbReference type="InterPro" id="IPR000014">
    <property type="entry name" value="PAS"/>
</dbReference>
<keyword evidence="1" id="KW-1133">Transmembrane helix</keyword>
<dbReference type="SUPFAM" id="SSF55785">
    <property type="entry name" value="PYP-like sensor domain (PAS domain)"/>
    <property type="match status" value="1"/>
</dbReference>
<evidence type="ECO:0000313" key="4">
    <source>
        <dbReference type="EMBL" id="MBB5141952.1"/>
    </source>
</evidence>
<dbReference type="InterPro" id="IPR000700">
    <property type="entry name" value="PAS-assoc_C"/>
</dbReference>